<dbReference type="CDD" id="cd05379">
    <property type="entry name" value="CAP_bacterial"/>
    <property type="match status" value="1"/>
</dbReference>
<dbReference type="SUPFAM" id="SSF55797">
    <property type="entry name" value="PR-1-like"/>
    <property type="match status" value="1"/>
</dbReference>
<evidence type="ECO:0000256" key="1">
    <source>
        <dbReference type="SAM" id="SignalP"/>
    </source>
</evidence>
<dbReference type="InterPro" id="IPR036779">
    <property type="entry name" value="LysM_dom_sf"/>
</dbReference>
<name>A0ABS1J8J2_9BACL</name>
<dbReference type="Pfam" id="PF01476">
    <property type="entry name" value="LysM"/>
    <property type="match status" value="1"/>
</dbReference>
<dbReference type="PANTHER" id="PTHR31157:SF1">
    <property type="entry name" value="SCP DOMAIN-CONTAINING PROTEIN"/>
    <property type="match status" value="1"/>
</dbReference>
<protein>
    <submittedName>
        <fullName evidence="3">LysM peptidoglycan-binding domain-containing protein</fullName>
    </submittedName>
</protein>
<dbReference type="Gene3D" id="3.40.33.10">
    <property type="entry name" value="CAP"/>
    <property type="match status" value="1"/>
</dbReference>
<dbReference type="NCBIfam" id="TIGR02909">
    <property type="entry name" value="spore_YkwD"/>
    <property type="match status" value="1"/>
</dbReference>
<dbReference type="Gene3D" id="3.10.350.10">
    <property type="entry name" value="LysM domain"/>
    <property type="match status" value="1"/>
</dbReference>
<evidence type="ECO:0000313" key="3">
    <source>
        <dbReference type="EMBL" id="MBL0386601.1"/>
    </source>
</evidence>
<organism evidence="3 4">
    <name type="scientific">Tumebacillus amylolyticus</name>
    <dbReference type="NCBI Taxonomy" id="2801339"/>
    <lineage>
        <taxon>Bacteria</taxon>
        <taxon>Bacillati</taxon>
        <taxon>Bacillota</taxon>
        <taxon>Bacilli</taxon>
        <taxon>Bacillales</taxon>
        <taxon>Alicyclobacillaceae</taxon>
        <taxon>Tumebacillus</taxon>
    </lineage>
</organism>
<dbReference type="RefSeq" id="WP_201633386.1">
    <property type="nucleotide sequence ID" value="NZ_JAEQNB010000002.1"/>
</dbReference>
<reference evidence="3 4" key="1">
    <citation type="submission" date="2021-01" db="EMBL/GenBank/DDBJ databases">
        <title>Tumebacillus sp. strain ITR2 16S ribosomal RNA gene Genome sequencing and assembly.</title>
        <authorList>
            <person name="Kang M."/>
        </authorList>
    </citation>
    <scope>NUCLEOTIDE SEQUENCE [LARGE SCALE GENOMIC DNA]</scope>
    <source>
        <strain evidence="3 4">ITR2</strain>
    </source>
</reference>
<dbReference type="SUPFAM" id="SSF54106">
    <property type="entry name" value="LysM domain"/>
    <property type="match status" value="1"/>
</dbReference>
<dbReference type="InterPro" id="IPR014258">
    <property type="entry name" value="CAP_domain_YkwD-like"/>
</dbReference>
<dbReference type="InterPro" id="IPR014044">
    <property type="entry name" value="CAP_dom"/>
</dbReference>
<feature type="chain" id="PRO_5045755636" evidence="1">
    <location>
        <begin position="28"/>
        <end position="217"/>
    </location>
</feature>
<gene>
    <name evidence="3" type="ORF">JJB07_08055</name>
</gene>
<comment type="caution">
    <text evidence="3">The sequence shown here is derived from an EMBL/GenBank/DDBJ whole genome shotgun (WGS) entry which is preliminary data.</text>
</comment>
<dbReference type="PANTHER" id="PTHR31157">
    <property type="entry name" value="SCP DOMAIN-CONTAINING PROTEIN"/>
    <property type="match status" value="1"/>
</dbReference>
<dbReference type="Pfam" id="PF00188">
    <property type="entry name" value="CAP"/>
    <property type="match status" value="1"/>
</dbReference>
<keyword evidence="1" id="KW-0732">Signal</keyword>
<proteinExistence type="predicted"/>
<evidence type="ECO:0000259" key="2">
    <source>
        <dbReference type="PROSITE" id="PS51782"/>
    </source>
</evidence>
<evidence type="ECO:0000313" key="4">
    <source>
        <dbReference type="Proteomes" id="UP000602284"/>
    </source>
</evidence>
<dbReference type="CDD" id="cd00118">
    <property type="entry name" value="LysM"/>
    <property type="match status" value="1"/>
</dbReference>
<dbReference type="EMBL" id="JAEQNB010000002">
    <property type="protein sequence ID" value="MBL0386601.1"/>
    <property type="molecule type" value="Genomic_DNA"/>
</dbReference>
<feature type="signal peptide" evidence="1">
    <location>
        <begin position="1"/>
        <end position="27"/>
    </location>
</feature>
<feature type="domain" description="LysM" evidence="2">
    <location>
        <begin position="39"/>
        <end position="83"/>
    </location>
</feature>
<keyword evidence="4" id="KW-1185">Reference proteome</keyword>
<dbReference type="InterPro" id="IPR035940">
    <property type="entry name" value="CAP_sf"/>
</dbReference>
<dbReference type="PROSITE" id="PS51782">
    <property type="entry name" value="LYSM"/>
    <property type="match status" value="1"/>
</dbReference>
<dbReference type="InterPro" id="IPR018392">
    <property type="entry name" value="LysM"/>
</dbReference>
<dbReference type="SMART" id="SM00257">
    <property type="entry name" value="LysM"/>
    <property type="match status" value="1"/>
</dbReference>
<accession>A0ABS1J8J2</accession>
<dbReference type="Proteomes" id="UP000602284">
    <property type="component" value="Unassembled WGS sequence"/>
</dbReference>
<sequence length="217" mass="24128">MHKRFAKPFKALAALTLAAAVLLPANAITPAPAHAESSVAYTVKSGDSVWKIATKYQIGVTEIVQANNLKNPSMIYPGQHLIIPTLNPKVTSFQNKVVSLTNAQRAKYGLAPLKMNWELQRMARVKSEDMRNRNYFDHQSPTYGSPFDMMKSFGVHFSYAGENIAAGQQTPESVVDAWMKSPGHRANILKKEYTQIGCGVAVGGQYGYYWTQEFIRQ</sequence>